<dbReference type="STRING" id="463014.BAU07_16385"/>
<gene>
    <name evidence="6" type="ORF">BAU07_16385</name>
</gene>
<organism evidence="6 7">
    <name type="scientific">Bordetella flabilis</name>
    <dbReference type="NCBI Taxonomy" id="463014"/>
    <lineage>
        <taxon>Bacteria</taxon>
        <taxon>Pseudomonadati</taxon>
        <taxon>Pseudomonadota</taxon>
        <taxon>Betaproteobacteria</taxon>
        <taxon>Burkholderiales</taxon>
        <taxon>Alcaligenaceae</taxon>
        <taxon>Bordetella</taxon>
    </lineage>
</organism>
<evidence type="ECO:0000256" key="2">
    <source>
        <dbReference type="ARBA" id="ARBA00022679"/>
    </source>
</evidence>
<evidence type="ECO:0000313" key="6">
    <source>
        <dbReference type="EMBL" id="ANN78474.1"/>
    </source>
</evidence>
<keyword evidence="7" id="KW-1185">Reference proteome</keyword>
<accession>A0A193GGQ1</accession>
<dbReference type="RefSeq" id="WP_066659610.1">
    <property type="nucleotide sequence ID" value="NZ_CBCSCL010000030.1"/>
</dbReference>
<dbReference type="CDD" id="cd07989">
    <property type="entry name" value="LPLAT_AGPAT-like"/>
    <property type="match status" value="1"/>
</dbReference>
<sequence>MKTETLHAAPPRQDAWLLRLVATGFAFALFGLGGMTLRLFVFPAQRLLIADPARRHVRARAVITWTFYRFVRLLVRMGVLTYEFRGVERLGRPGQMIVANHPSLLDVVFLIAHIPGANCVVKHGLARNPFTAGPVGNAGYITNDESAEMLERAAQALRGGETLIVFPEGTRTPPGAAPQFHRGACAIALRGAQVITPLVISMNTRSLTKGEPWYRIPHRRMHYVLRVGPDIDPRRWTDHHPAPIAGRRMNDHLHHYFRTELGPDGSIGK</sequence>
<evidence type="ECO:0000256" key="3">
    <source>
        <dbReference type="ARBA" id="ARBA00023315"/>
    </source>
</evidence>
<dbReference type="SMART" id="SM00563">
    <property type="entry name" value="PlsC"/>
    <property type="match status" value="1"/>
</dbReference>
<dbReference type="Proteomes" id="UP000091926">
    <property type="component" value="Chromosome"/>
</dbReference>
<keyword evidence="4" id="KW-1133">Transmembrane helix</keyword>
<evidence type="ECO:0000256" key="1">
    <source>
        <dbReference type="ARBA" id="ARBA00005189"/>
    </source>
</evidence>
<dbReference type="OrthoDB" id="9812274at2"/>
<evidence type="ECO:0000256" key="4">
    <source>
        <dbReference type="SAM" id="Phobius"/>
    </source>
</evidence>
<comment type="pathway">
    <text evidence="1">Lipid metabolism.</text>
</comment>
<dbReference type="GO" id="GO:0006654">
    <property type="term" value="P:phosphatidic acid biosynthetic process"/>
    <property type="evidence" value="ECO:0007669"/>
    <property type="project" value="TreeGrafter"/>
</dbReference>
<keyword evidence="3 6" id="KW-0012">Acyltransferase</keyword>
<evidence type="ECO:0000259" key="5">
    <source>
        <dbReference type="SMART" id="SM00563"/>
    </source>
</evidence>
<evidence type="ECO:0000313" key="7">
    <source>
        <dbReference type="Proteomes" id="UP000091926"/>
    </source>
</evidence>
<dbReference type="Pfam" id="PF01553">
    <property type="entry name" value="Acyltransferase"/>
    <property type="match status" value="1"/>
</dbReference>
<dbReference type="AlphaFoldDB" id="A0A193GGQ1"/>
<dbReference type="KEGG" id="bfz:BAU07_16385"/>
<keyword evidence="2 6" id="KW-0808">Transferase</keyword>
<feature type="domain" description="Phospholipid/glycerol acyltransferase" evidence="5">
    <location>
        <begin position="95"/>
        <end position="203"/>
    </location>
</feature>
<dbReference type="GO" id="GO:0003841">
    <property type="term" value="F:1-acylglycerol-3-phosphate O-acyltransferase activity"/>
    <property type="evidence" value="ECO:0007669"/>
    <property type="project" value="TreeGrafter"/>
</dbReference>
<dbReference type="InterPro" id="IPR002123">
    <property type="entry name" value="Plipid/glycerol_acylTrfase"/>
</dbReference>
<dbReference type="PANTHER" id="PTHR10434">
    <property type="entry name" value="1-ACYL-SN-GLYCEROL-3-PHOSPHATE ACYLTRANSFERASE"/>
    <property type="match status" value="1"/>
</dbReference>
<dbReference type="PANTHER" id="PTHR10434:SF66">
    <property type="entry name" value="PHOSPHOLIPID_GLYCEROL ACYLTRANSFERASE DOMAIN-CONTAINING PROTEIN"/>
    <property type="match status" value="1"/>
</dbReference>
<keyword evidence="4" id="KW-0812">Transmembrane</keyword>
<dbReference type="EMBL" id="CP016172">
    <property type="protein sequence ID" value="ANN78474.1"/>
    <property type="molecule type" value="Genomic_DNA"/>
</dbReference>
<protein>
    <submittedName>
        <fullName evidence="6">Acyltransferase</fullName>
    </submittedName>
</protein>
<feature type="transmembrane region" description="Helical" evidence="4">
    <location>
        <begin position="20"/>
        <end position="41"/>
    </location>
</feature>
<name>A0A193GGQ1_9BORD</name>
<reference evidence="6 7" key="1">
    <citation type="submission" date="2016-06" db="EMBL/GenBank/DDBJ databases">
        <title>Complete genome sequences of Bordetella bronchialis and Bordetella flabilis.</title>
        <authorList>
            <person name="LiPuma J.J."/>
            <person name="Spilker T."/>
        </authorList>
    </citation>
    <scope>NUCLEOTIDE SEQUENCE [LARGE SCALE GENOMIC DNA]</scope>
    <source>
        <strain evidence="6 7">AU10664</strain>
    </source>
</reference>
<dbReference type="SUPFAM" id="SSF69593">
    <property type="entry name" value="Glycerol-3-phosphate (1)-acyltransferase"/>
    <property type="match status" value="1"/>
</dbReference>
<proteinExistence type="predicted"/>
<keyword evidence="4" id="KW-0472">Membrane</keyword>